<evidence type="ECO:0000313" key="1">
    <source>
        <dbReference type="EMBL" id="KAB2932452.1"/>
    </source>
</evidence>
<dbReference type="EMBL" id="WBUI01000009">
    <property type="protein sequence ID" value="KAB2932452.1"/>
    <property type="molecule type" value="Genomic_DNA"/>
</dbReference>
<organism evidence="1 2">
    <name type="scientific">Leptonema illini</name>
    <dbReference type="NCBI Taxonomy" id="183"/>
    <lineage>
        <taxon>Bacteria</taxon>
        <taxon>Pseudomonadati</taxon>
        <taxon>Spirochaetota</taxon>
        <taxon>Spirochaetia</taxon>
        <taxon>Leptospirales</taxon>
        <taxon>Leptospiraceae</taxon>
        <taxon>Leptonema</taxon>
    </lineage>
</organism>
<dbReference type="Proteomes" id="UP000460298">
    <property type="component" value="Unassembled WGS sequence"/>
</dbReference>
<sequence length="49" mass="5478">MRRLAGLLEGRSLHPVVSKVYPLKDVALAHEALRQHHLGKLVLAIDRAE</sequence>
<gene>
    <name evidence="1" type="ORF">F9K24_11025</name>
</gene>
<accession>A0A833H1K0</accession>
<protein>
    <submittedName>
        <fullName evidence="1">Zinc-binding dehydrogenase</fullName>
    </submittedName>
</protein>
<comment type="caution">
    <text evidence="1">The sequence shown here is derived from an EMBL/GenBank/DDBJ whole genome shotgun (WGS) entry which is preliminary data.</text>
</comment>
<reference evidence="1 2" key="1">
    <citation type="submission" date="2019-10" db="EMBL/GenBank/DDBJ databases">
        <title>Extracellular Electron Transfer in a Candidatus Methanoperedens spp. Enrichment Culture.</title>
        <authorList>
            <person name="Berger S."/>
            <person name="Rangel Shaw D."/>
            <person name="Berben T."/>
            <person name="In 'T Zandt M."/>
            <person name="Frank J."/>
            <person name="Reimann J."/>
            <person name="Jetten M.S.M."/>
            <person name="Welte C.U."/>
        </authorList>
    </citation>
    <scope>NUCLEOTIDE SEQUENCE [LARGE SCALE GENOMIC DNA]</scope>
    <source>
        <strain evidence="1">SB12</strain>
    </source>
</reference>
<dbReference type="AlphaFoldDB" id="A0A833H1K0"/>
<name>A0A833H1K0_9LEPT</name>
<proteinExistence type="predicted"/>
<dbReference type="Pfam" id="PF13602">
    <property type="entry name" value="ADH_zinc_N_2"/>
    <property type="match status" value="1"/>
</dbReference>
<dbReference type="Gene3D" id="3.90.180.10">
    <property type="entry name" value="Medium-chain alcohol dehydrogenases, catalytic domain"/>
    <property type="match status" value="1"/>
</dbReference>
<dbReference type="Gene3D" id="3.40.50.720">
    <property type="entry name" value="NAD(P)-binding Rossmann-like Domain"/>
    <property type="match status" value="1"/>
</dbReference>
<evidence type="ECO:0000313" key="2">
    <source>
        <dbReference type="Proteomes" id="UP000460298"/>
    </source>
</evidence>